<dbReference type="PANTHER" id="PTHR42879:SF2">
    <property type="entry name" value="3-OXOACYL-[ACYL-CARRIER-PROTEIN] REDUCTASE FABG"/>
    <property type="match status" value="1"/>
</dbReference>
<dbReference type="CDD" id="cd05233">
    <property type="entry name" value="SDR_c"/>
    <property type="match status" value="1"/>
</dbReference>
<keyword evidence="5" id="KW-1185">Reference proteome</keyword>
<dbReference type="EMBL" id="CP104064">
    <property type="protein sequence ID" value="WAH38479.1"/>
    <property type="molecule type" value="Genomic_DNA"/>
</dbReference>
<dbReference type="PANTHER" id="PTHR42879">
    <property type="entry name" value="3-OXOACYL-(ACYL-CARRIER-PROTEIN) REDUCTASE"/>
    <property type="match status" value="1"/>
</dbReference>
<name>A0ABY6Z6F8_9BACL</name>
<dbReference type="InterPro" id="IPR036291">
    <property type="entry name" value="NAD(P)-bd_dom_sf"/>
</dbReference>
<dbReference type="SUPFAM" id="SSF51735">
    <property type="entry name" value="NAD(P)-binding Rossmann-fold domains"/>
    <property type="match status" value="1"/>
</dbReference>
<evidence type="ECO:0000256" key="2">
    <source>
        <dbReference type="RuleBase" id="RU000363"/>
    </source>
</evidence>
<dbReference type="RefSeq" id="WP_268046054.1">
    <property type="nucleotide sequence ID" value="NZ_CP104064.1"/>
</dbReference>
<organism evidence="4 5">
    <name type="scientific">Alicyclobacillus dauci</name>
    <dbReference type="NCBI Taxonomy" id="1475485"/>
    <lineage>
        <taxon>Bacteria</taxon>
        <taxon>Bacillati</taxon>
        <taxon>Bacillota</taxon>
        <taxon>Bacilli</taxon>
        <taxon>Bacillales</taxon>
        <taxon>Alicyclobacillaceae</taxon>
        <taxon>Alicyclobacillus</taxon>
    </lineage>
</organism>
<dbReference type="Gene3D" id="3.40.50.720">
    <property type="entry name" value="NAD(P)-binding Rossmann-like Domain"/>
    <property type="match status" value="1"/>
</dbReference>
<dbReference type="Proteomes" id="UP001164803">
    <property type="component" value="Chromosome"/>
</dbReference>
<proteinExistence type="inferred from homology"/>
<gene>
    <name evidence="4" type="ORF">NZD86_08360</name>
</gene>
<evidence type="ECO:0000313" key="4">
    <source>
        <dbReference type="EMBL" id="WAH38479.1"/>
    </source>
</evidence>
<feature type="region of interest" description="Disordered" evidence="3">
    <location>
        <begin position="251"/>
        <end position="270"/>
    </location>
</feature>
<dbReference type="PRINTS" id="PR00080">
    <property type="entry name" value="SDRFAMILY"/>
</dbReference>
<evidence type="ECO:0000256" key="1">
    <source>
        <dbReference type="ARBA" id="ARBA00006484"/>
    </source>
</evidence>
<protein>
    <submittedName>
        <fullName evidence="4">SDR family oxidoreductase</fullName>
    </submittedName>
</protein>
<reference evidence="4" key="1">
    <citation type="submission" date="2022-08" db="EMBL/GenBank/DDBJ databases">
        <title>Alicyclobacillus dauci DSM2870, complete genome.</title>
        <authorList>
            <person name="Wang Q."/>
            <person name="Cai R."/>
            <person name="Wang Z."/>
        </authorList>
    </citation>
    <scope>NUCLEOTIDE SEQUENCE</scope>
    <source>
        <strain evidence="4">DSM 28700</strain>
    </source>
</reference>
<dbReference type="InterPro" id="IPR002347">
    <property type="entry name" value="SDR_fam"/>
</dbReference>
<evidence type="ECO:0000256" key="3">
    <source>
        <dbReference type="SAM" id="MobiDB-lite"/>
    </source>
</evidence>
<dbReference type="PRINTS" id="PR00081">
    <property type="entry name" value="GDHRDH"/>
</dbReference>
<accession>A0ABY6Z6F8</accession>
<dbReference type="InterPro" id="IPR050259">
    <property type="entry name" value="SDR"/>
</dbReference>
<evidence type="ECO:0000313" key="5">
    <source>
        <dbReference type="Proteomes" id="UP001164803"/>
    </source>
</evidence>
<sequence length="270" mass="29532">MTPRVAFVTSAGKGLGHAMVLTLASAGFDVAFTYGQSEQEAEELASEVHGKGQQALPIHCDLFDRASVADAVDAAKSKFSTIDALVHNFGPFVFERKPLADYDEDMWQRMMHGNLTNFFWLYRAVIHDMRSRRFGRLVTVGYDGAGEARGWRYRAAYAAAKAGLAALTRSIAREERTYGITANMVCPGDIRGLDKMRMFDDVAGELTAEGLRPVVGEDVARAVAWFCHENSQEVNGTVLEVTGAREIVARDTLGPQRTDGARGLGSPHED</sequence>
<comment type="similarity">
    <text evidence="1 2">Belongs to the short-chain dehydrogenases/reductases (SDR) family.</text>
</comment>
<dbReference type="Pfam" id="PF00106">
    <property type="entry name" value="adh_short"/>
    <property type="match status" value="1"/>
</dbReference>